<feature type="transmembrane region" description="Helical" evidence="2">
    <location>
        <begin position="7"/>
        <end position="28"/>
    </location>
</feature>
<keyword evidence="2" id="KW-0472">Membrane</keyword>
<name>A0A3M2MDP3_9ACTN</name>
<feature type="compositionally biased region" description="Polar residues" evidence="1">
    <location>
        <begin position="215"/>
        <end position="224"/>
    </location>
</feature>
<proteinExistence type="predicted"/>
<comment type="caution">
    <text evidence="3">The sequence shown here is derived from an EMBL/GenBank/DDBJ whole genome shotgun (WGS) entry which is preliminary data.</text>
</comment>
<evidence type="ECO:0000256" key="2">
    <source>
        <dbReference type="SAM" id="Phobius"/>
    </source>
</evidence>
<keyword evidence="2" id="KW-1133">Transmembrane helix</keyword>
<gene>
    <name evidence="3" type="ORF">EBO15_05135</name>
</gene>
<feature type="region of interest" description="Disordered" evidence="1">
    <location>
        <begin position="159"/>
        <end position="224"/>
    </location>
</feature>
<keyword evidence="2" id="KW-0812">Transmembrane</keyword>
<feature type="transmembrane region" description="Helical" evidence="2">
    <location>
        <begin position="116"/>
        <end position="137"/>
    </location>
</feature>
<reference evidence="3 4" key="1">
    <citation type="submission" date="2018-10" db="EMBL/GenBank/DDBJ databases">
        <title>Isolation from soil.</title>
        <authorList>
            <person name="Hu J."/>
        </authorList>
    </citation>
    <scope>NUCLEOTIDE SEQUENCE [LARGE SCALE GENOMIC DNA]</scope>
    <source>
        <strain evidence="3 4">NEAU-Ht49</strain>
    </source>
</reference>
<dbReference type="OrthoDB" id="3544501at2"/>
<dbReference type="EMBL" id="RFFG01000006">
    <property type="protein sequence ID" value="RMI47003.1"/>
    <property type="molecule type" value="Genomic_DNA"/>
</dbReference>
<accession>A0A3M2MDP3</accession>
<evidence type="ECO:0000313" key="4">
    <source>
        <dbReference type="Proteomes" id="UP000282674"/>
    </source>
</evidence>
<keyword evidence="4" id="KW-1185">Reference proteome</keyword>
<dbReference type="AlphaFoldDB" id="A0A3M2MDP3"/>
<protein>
    <submittedName>
        <fullName evidence="3">Uncharacterized protein</fullName>
    </submittedName>
</protein>
<organism evidence="3 4">
    <name type="scientific">Actinomadura harenae</name>
    <dbReference type="NCBI Taxonomy" id="2483351"/>
    <lineage>
        <taxon>Bacteria</taxon>
        <taxon>Bacillati</taxon>
        <taxon>Actinomycetota</taxon>
        <taxon>Actinomycetes</taxon>
        <taxon>Streptosporangiales</taxon>
        <taxon>Thermomonosporaceae</taxon>
        <taxon>Actinomadura</taxon>
    </lineage>
</organism>
<feature type="transmembrane region" description="Helical" evidence="2">
    <location>
        <begin position="76"/>
        <end position="94"/>
    </location>
</feature>
<dbReference type="RefSeq" id="WP_122193130.1">
    <property type="nucleotide sequence ID" value="NZ_JBHSKC010000001.1"/>
</dbReference>
<evidence type="ECO:0000256" key="1">
    <source>
        <dbReference type="SAM" id="MobiDB-lite"/>
    </source>
</evidence>
<sequence length="224" mass="22874">MSNGARHGLGVLAGIVAIPALTALLIFGADRITRQRNHLAETYKDGSVVDGLVLLGVLAACGLLVALLCGSRLSPLASLIAGAPLLGYGAFWAVRPMHAMTQLGDVTKGHKYATELVFVSQSGLVAVIGAALVLASFPPSRWRSRKADASLPFSGAAGERPVAASWTPPGDVPMAPHQEAPPLFERPAAPDAAVPPVSGGGRHAAGGPEAKGGEWTQTYGPGTH</sequence>
<feature type="transmembrane region" description="Helical" evidence="2">
    <location>
        <begin position="48"/>
        <end position="69"/>
    </location>
</feature>
<feature type="compositionally biased region" description="Low complexity" evidence="1">
    <location>
        <begin position="187"/>
        <end position="197"/>
    </location>
</feature>
<evidence type="ECO:0000313" key="3">
    <source>
        <dbReference type="EMBL" id="RMI47003.1"/>
    </source>
</evidence>
<dbReference type="Proteomes" id="UP000282674">
    <property type="component" value="Unassembled WGS sequence"/>
</dbReference>